<dbReference type="CDD" id="cd11377">
    <property type="entry name" value="Pro-peptidase_S53"/>
    <property type="match status" value="1"/>
</dbReference>
<dbReference type="InterPro" id="IPR015366">
    <property type="entry name" value="S53_propep"/>
</dbReference>
<sequence>MQQQNNYHQTTYAAQNGQTQQQMFYNQPCDAMDVQPTPVVQQPMFTIRDPKTRPVYLMTADLLTTYRHINEIYYKKKNSVDYQVKPHETFHERYDVIGGLGKEGSFGQVVSALDKANNERVAIKIIKNKTSFYNQALSEIELLKLINSKDPECLYGVRMKNTFMYQGHLCIVFELLSMNLYDLLKGMHFRGIGLPLVKRFAEQLLKALWFLSRPDVDIIHCDLKPENILLRDPKRSNIKVIDFGSSCRSNGRMYKYIQSRFYRCPEVLLELDYGHPIDMWSLGCILVEIHTGEPLFPGQNEVDQMSHICTVLGTPPDVMIDASPKAKKFFVKSVDNYGNRRYELRQPPQTQTKGSLEAILKGGARSENAMEDLKFRDLISRMLTLDPTRRITPIDALQHSFFVQTHEEYTSPGPAHHGQQSGASLRAAVQQFANPHNNMLTSQGQNKRPNSRVMISSAPPTLRGGQLMEQTTKTEISTQTDGMMIEEEIIPRHWFSDIFQESLAWQFTADLASYVTVQYLLTVIVKGPTVFHYFLYVAESGCCLLSRVPLLITSVRFGDAGLCPKTFSFSRPPLKHTPTEMKASLLVLFSLVATACGFWTYQGRAQPNHYHSIIFAVKTQPLAASTCDNTLSQLSVPSSPRYGKHMTLAQVNAMTLDTAAVSRVESWLSSEGIAFSTTGDYIRVSGSIRQMERLLSAKFGVYTHKDIKAKTFFHTEAYTVPSQIAADVDFVIHAQLPKVLPLIRTLFDNDGGFVNATTPQLLNKYYGIRSNNVSQATQAIFASLGQSFSPDDLITFQNTFNLPQITVQSVTGNNDPNSCQNNPDTCGEANLDVQYLLAISQSANTNFDSISKGSNDAFLDFIVGLSQNPTPANIYSISYGATLSQGTEADDPDYQRFNLEACKLGLRGVTIVVASGDDGVNGPQLRQGQCGFAPSFPATSPYVLTVGATMGPEGGAPEVACTSDLGGVITTGGGFSTGFPMPSYQTAAVQNYLQTSQKLPDSSLYNSGNRAYPDVSAMGNSYIVVTAGQTNGASGTSASAPVFAAMLSLINDMRLNQGKPTLGFVNPAIYNAPPQTWNDITIGSDGCASGQGNLNCCDQFFSAAVGWDPLTGLGSPKFPALSSYLASL</sequence>
<dbReference type="InterPro" id="IPR008271">
    <property type="entry name" value="Ser/Thr_kinase_AS"/>
</dbReference>
<reference evidence="10 11" key="1">
    <citation type="journal article" date="2018" name="Genome Biol. Evol.">
        <title>Multiple Roots of Fruiting Body Formation in Amoebozoa.</title>
        <authorList>
            <person name="Hillmann F."/>
            <person name="Forbes G."/>
            <person name="Novohradska S."/>
            <person name="Ferling I."/>
            <person name="Riege K."/>
            <person name="Groth M."/>
            <person name="Westermann M."/>
            <person name="Marz M."/>
            <person name="Spaller T."/>
            <person name="Winckler T."/>
            <person name="Schaap P."/>
            <person name="Glockner G."/>
        </authorList>
    </citation>
    <scope>NUCLEOTIDE SEQUENCE [LARGE SCALE GENOMIC DNA]</scope>
    <source>
        <strain evidence="10 11">Jena</strain>
    </source>
</reference>
<dbReference type="STRING" id="1890364.A0A2P6NGA2"/>
<dbReference type="InterPro" id="IPR000719">
    <property type="entry name" value="Prot_kinase_dom"/>
</dbReference>
<evidence type="ECO:0008006" key="12">
    <source>
        <dbReference type="Google" id="ProtNLM"/>
    </source>
</evidence>
<dbReference type="GO" id="GO:0004672">
    <property type="term" value="F:protein kinase activity"/>
    <property type="evidence" value="ECO:0007669"/>
    <property type="project" value="InterPro"/>
</dbReference>
<dbReference type="PANTHER" id="PTHR14218">
    <property type="entry name" value="PROTEASE S8 TRIPEPTIDYL PEPTIDASE I CLN2"/>
    <property type="match status" value="1"/>
</dbReference>
<feature type="binding site" evidence="7">
    <location>
        <position position="1106"/>
    </location>
    <ligand>
        <name>Ca(2+)</name>
        <dbReference type="ChEBI" id="CHEBI:29108"/>
    </ligand>
</feature>
<dbReference type="Pfam" id="PF09286">
    <property type="entry name" value="Pro-kuma_activ"/>
    <property type="match status" value="1"/>
</dbReference>
<feature type="active site" description="Charge relay system" evidence="7">
    <location>
        <position position="828"/>
    </location>
</feature>
<dbReference type="CDD" id="cd04056">
    <property type="entry name" value="Peptidases_S53"/>
    <property type="match status" value="1"/>
</dbReference>
<dbReference type="SUPFAM" id="SSF54897">
    <property type="entry name" value="Protease propeptides/inhibitors"/>
    <property type="match status" value="1"/>
</dbReference>
<dbReference type="SMART" id="SM00944">
    <property type="entry name" value="Pro-kuma_activ"/>
    <property type="match status" value="1"/>
</dbReference>
<dbReference type="InterPro" id="IPR036852">
    <property type="entry name" value="Peptidase_S8/S53_dom_sf"/>
</dbReference>
<dbReference type="PROSITE" id="PS00108">
    <property type="entry name" value="PROTEIN_KINASE_ST"/>
    <property type="match status" value="1"/>
</dbReference>
<dbReference type="PROSITE" id="PS00138">
    <property type="entry name" value="SUBTILASE_SER"/>
    <property type="match status" value="1"/>
</dbReference>
<dbReference type="Gene3D" id="1.10.510.10">
    <property type="entry name" value="Transferase(Phosphotransferase) domain 1"/>
    <property type="match status" value="1"/>
</dbReference>
<evidence type="ECO:0000256" key="2">
    <source>
        <dbReference type="ARBA" id="ARBA00022723"/>
    </source>
</evidence>
<evidence type="ECO:0000256" key="4">
    <source>
        <dbReference type="ARBA" id="ARBA00022825"/>
    </source>
</evidence>
<keyword evidence="5 7" id="KW-0106">Calcium</keyword>
<evidence type="ECO:0000313" key="10">
    <source>
        <dbReference type="EMBL" id="PRP82988.1"/>
    </source>
</evidence>
<comment type="caution">
    <text evidence="10">The sequence shown here is derived from an EMBL/GenBank/DDBJ whole genome shotgun (WGS) entry which is preliminary data.</text>
</comment>
<dbReference type="Pfam" id="PF00069">
    <property type="entry name" value="Pkinase"/>
    <property type="match status" value="1"/>
</dbReference>
<dbReference type="Pfam" id="PF00082">
    <property type="entry name" value="Peptidase_S8"/>
    <property type="match status" value="1"/>
</dbReference>
<comment type="cofactor">
    <cofactor evidence="7">
        <name>Ca(2+)</name>
        <dbReference type="ChEBI" id="CHEBI:29108"/>
    </cofactor>
    <text evidence="7">Binds 1 Ca(2+) ion per subunit.</text>
</comment>
<keyword evidence="11" id="KW-1185">Reference proteome</keyword>
<dbReference type="PROSITE" id="PS50011">
    <property type="entry name" value="PROTEIN_KINASE_DOM"/>
    <property type="match status" value="1"/>
</dbReference>
<dbReference type="Gene3D" id="3.40.50.200">
    <property type="entry name" value="Peptidase S8/S53 domain"/>
    <property type="match status" value="1"/>
</dbReference>
<dbReference type="Gene3D" id="3.30.200.20">
    <property type="entry name" value="Phosphorylase Kinase, domain 1"/>
    <property type="match status" value="1"/>
</dbReference>
<dbReference type="SUPFAM" id="SSF52743">
    <property type="entry name" value="Subtilisin-like"/>
    <property type="match status" value="1"/>
</dbReference>
<proteinExistence type="predicted"/>
<evidence type="ECO:0000259" key="8">
    <source>
        <dbReference type="PROSITE" id="PS50011"/>
    </source>
</evidence>
<feature type="binding site" evidence="7">
    <location>
        <position position="1079"/>
    </location>
    <ligand>
        <name>Ca(2+)</name>
        <dbReference type="ChEBI" id="CHEBI:29108"/>
    </ligand>
</feature>
<dbReference type="EMBL" id="MDYQ01000092">
    <property type="protein sequence ID" value="PRP82988.1"/>
    <property type="molecule type" value="Genomic_DNA"/>
</dbReference>
<evidence type="ECO:0000256" key="1">
    <source>
        <dbReference type="ARBA" id="ARBA00022670"/>
    </source>
</evidence>
<dbReference type="GO" id="GO:0046872">
    <property type="term" value="F:metal ion binding"/>
    <property type="evidence" value="ECO:0007669"/>
    <property type="project" value="UniProtKB-UniRule"/>
</dbReference>
<keyword evidence="2 7" id="KW-0479">Metal-binding</keyword>
<evidence type="ECO:0000256" key="5">
    <source>
        <dbReference type="ARBA" id="ARBA00022837"/>
    </source>
</evidence>
<feature type="binding site" evidence="7">
    <location>
        <position position="1080"/>
    </location>
    <ligand>
        <name>Ca(2+)</name>
        <dbReference type="ChEBI" id="CHEBI:29108"/>
    </ligand>
</feature>
<dbReference type="GO" id="GO:0008240">
    <property type="term" value="F:tripeptidyl-peptidase activity"/>
    <property type="evidence" value="ECO:0007669"/>
    <property type="project" value="TreeGrafter"/>
</dbReference>
<feature type="domain" description="Protein kinase" evidence="8">
    <location>
        <begin position="95"/>
        <end position="402"/>
    </location>
</feature>
<gene>
    <name evidence="10" type="ORF">PROFUN_09939</name>
</gene>
<evidence type="ECO:0000256" key="3">
    <source>
        <dbReference type="ARBA" id="ARBA00022801"/>
    </source>
</evidence>
<keyword evidence="4 7" id="KW-0720">Serine protease</keyword>
<dbReference type="SUPFAM" id="SSF56112">
    <property type="entry name" value="Protein kinase-like (PK-like)"/>
    <property type="match status" value="1"/>
</dbReference>
<feature type="active site" description="Charge relay system" evidence="7">
    <location>
        <position position="832"/>
    </location>
</feature>
<dbReference type="AlphaFoldDB" id="A0A2P6NGA2"/>
<dbReference type="PROSITE" id="PS51695">
    <property type="entry name" value="SEDOLISIN"/>
    <property type="match status" value="1"/>
</dbReference>
<dbReference type="InterPro" id="IPR000209">
    <property type="entry name" value="Peptidase_S8/S53_dom"/>
</dbReference>
<dbReference type="GO" id="GO:0005524">
    <property type="term" value="F:ATP binding"/>
    <property type="evidence" value="ECO:0007669"/>
    <property type="project" value="InterPro"/>
</dbReference>
<dbReference type="SMART" id="SM00220">
    <property type="entry name" value="S_TKc"/>
    <property type="match status" value="1"/>
</dbReference>
<dbReference type="Proteomes" id="UP000241769">
    <property type="component" value="Unassembled WGS sequence"/>
</dbReference>
<organism evidence="10 11">
    <name type="scientific">Planoprotostelium fungivorum</name>
    <dbReference type="NCBI Taxonomy" id="1890364"/>
    <lineage>
        <taxon>Eukaryota</taxon>
        <taxon>Amoebozoa</taxon>
        <taxon>Evosea</taxon>
        <taxon>Variosea</taxon>
        <taxon>Cavosteliida</taxon>
        <taxon>Cavosteliaceae</taxon>
        <taxon>Planoprotostelium</taxon>
    </lineage>
</organism>
<dbReference type="GO" id="GO:0004252">
    <property type="term" value="F:serine-type endopeptidase activity"/>
    <property type="evidence" value="ECO:0007669"/>
    <property type="project" value="UniProtKB-UniRule"/>
</dbReference>
<dbReference type="InParanoid" id="A0A2P6NGA2"/>
<protein>
    <recommendedName>
        <fullName evidence="12">Dual-specificity kinase</fullName>
    </recommendedName>
</protein>
<name>A0A2P6NGA2_9EUKA</name>
<dbReference type="OrthoDB" id="9332038at2759"/>
<evidence type="ECO:0000313" key="11">
    <source>
        <dbReference type="Proteomes" id="UP000241769"/>
    </source>
</evidence>
<accession>A0A2P6NGA2</accession>
<dbReference type="InterPro" id="IPR030400">
    <property type="entry name" value="Sedolisin_dom"/>
</dbReference>
<dbReference type="InterPro" id="IPR050819">
    <property type="entry name" value="Tripeptidyl-peptidase_I"/>
</dbReference>
<feature type="domain" description="Peptidase S53" evidence="9">
    <location>
        <begin position="756"/>
        <end position="1128"/>
    </location>
</feature>
<dbReference type="PANTHER" id="PTHR14218:SF15">
    <property type="entry name" value="TRIPEPTIDYL-PEPTIDASE 1"/>
    <property type="match status" value="1"/>
</dbReference>
<keyword evidence="1 7" id="KW-0645">Protease</keyword>
<keyword evidence="6" id="KW-0865">Zymogen</keyword>
<feature type="active site" description="Charge relay system" evidence="7">
    <location>
        <position position="1037"/>
    </location>
</feature>
<feature type="binding site" evidence="7">
    <location>
        <position position="1108"/>
    </location>
    <ligand>
        <name>Ca(2+)</name>
        <dbReference type="ChEBI" id="CHEBI:29108"/>
    </ligand>
</feature>
<evidence type="ECO:0000256" key="6">
    <source>
        <dbReference type="ARBA" id="ARBA00023145"/>
    </source>
</evidence>
<keyword evidence="3 7" id="KW-0378">Hydrolase</keyword>
<evidence type="ECO:0000256" key="7">
    <source>
        <dbReference type="PROSITE-ProRule" id="PRU01032"/>
    </source>
</evidence>
<dbReference type="InterPro" id="IPR023828">
    <property type="entry name" value="Peptidase_S8_Ser-AS"/>
</dbReference>
<dbReference type="InterPro" id="IPR011009">
    <property type="entry name" value="Kinase-like_dom_sf"/>
</dbReference>
<evidence type="ECO:0000259" key="9">
    <source>
        <dbReference type="PROSITE" id="PS51695"/>
    </source>
</evidence>
<dbReference type="GO" id="GO:0006508">
    <property type="term" value="P:proteolysis"/>
    <property type="evidence" value="ECO:0007669"/>
    <property type="project" value="UniProtKB-KW"/>
</dbReference>